<dbReference type="PANTHER" id="PTHR35301:SF3">
    <property type="entry name" value="CLE03 PROTEIN"/>
    <property type="match status" value="1"/>
</dbReference>
<dbReference type="Proteomes" id="UP000030645">
    <property type="component" value="Unassembled WGS sequence"/>
</dbReference>
<evidence type="ECO:0000313" key="2">
    <source>
        <dbReference type="EMBL" id="EXB83244.1"/>
    </source>
</evidence>
<proteinExistence type="predicted"/>
<sequence>MAEKEHGLVRHAIKASSRSVNEGTMKRNVKVFTTRRPNNEVGNSRTLSIRRSASMASTGAALHVHPLDQRRRSGRSRPARRTPSAWQESVFNASVHEVPSGPNPISNR</sequence>
<accession>W9RLA0</accession>
<feature type="region of interest" description="Disordered" evidence="1">
    <location>
        <begin position="50"/>
        <end position="108"/>
    </location>
</feature>
<keyword evidence="3" id="KW-1185">Reference proteome</keyword>
<dbReference type="EMBL" id="KE344881">
    <property type="protein sequence ID" value="EXB83244.1"/>
    <property type="molecule type" value="Genomic_DNA"/>
</dbReference>
<evidence type="ECO:0000256" key="1">
    <source>
        <dbReference type="SAM" id="MobiDB-lite"/>
    </source>
</evidence>
<dbReference type="GO" id="GO:0033612">
    <property type="term" value="F:receptor serine/threonine kinase binding"/>
    <property type="evidence" value="ECO:0007669"/>
    <property type="project" value="InterPro"/>
</dbReference>
<name>W9RLA0_9ROSA</name>
<protein>
    <submittedName>
        <fullName evidence="2">Uncharacterized protein</fullName>
    </submittedName>
</protein>
<dbReference type="AlphaFoldDB" id="W9RLA0"/>
<reference evidence="3" key="1">
    <citation type="submission" date="2013-01" db="EMBL/GenBank/DDBJ databases">
        <title>Draft Genome Sequence of a Mulberry Tree, Morus notabilis C.K. Schneid.</title>
        <authorList>
            <person name="He N."/>
            <person name="Zhao S."/>
        </authorList>
    </citation>
    <scope>NUCLEOTIDE SEQUENCE</scope>
</reference>
<feature type="region of interest" description="Disordered" evidence="1">
    <location>
        <begin position="1"/>
        <end position="29"/>
    </location>
</feature>
<dbReference type="GO" id="GO:0010089">
    <property type="term" value="P:xylem development"/>
    <property type="evidence" value="ECO:0007669"/>
    <property type="project" value="InterPro"/>
</dbReference>
<organism evidence="2 3">
    <name type="scientific">Morus notabilis</name>
    <dbReference type="NCBI Taxonomy" id="981085"/>
    <lineage>
        <taxon>Eukaryota</taxon>
        <taxon>Viridiplantae</taxon>
        <taxon>Streptophyta</taxon>
        <taxon>Embryophyta</taxon>
        <taxon>Tracheophyta</taxon>
        <taxon>Spermatophyta</taxon>
        <taxon>Magnoliopsida</taxon>
        <taxon>eudicotyledons</taxon>
        <taxon>Gunneridae</taxon>
        <taxon>Pentapetalae</taxon>
        <taxon>rosids</taxon>
        <taxon>fabids</taxon>
        <taxon>Rosales</taxon>
        <taxon>Moraceae</taxon>
        <taxon>Moreae</taxon>
        <taxon>Morus</taxon>
    </lineage>
</organism>
<dbReference type="GO" id="GO:0048046">
    <property type="term" value="C:apoplast"/>
    <property type="evidence" value="ECO:0007669"/>
    <property type="project" value="TreeGrafter"/>
</dbReference>
<dbReference type="PANTHER" id="PTHR35301">
    <property type="entry name" value="CLAVATA3/ESR (CLE)-RELATED PROTEIN 41-RELATED"/>
    <property type="match status" value="1"/>
</dbReference>
<evidence type="ECO:0000313" key="3">
    <source>
        <dbReference type="Proteomes" id="UP000030645"/>
    </source>
</evidence>
<dbReference type="InterPro" id="IPR037495">
    <property type="entry name" value="CLE41/42/44"/>
</dbReference>
<gene>
    <name evidence="2" type="ORF">L484_011538</name>
</gene>